<dbReference type="HOGENOM" id="CLU_2867808_0_0_1"/>
<keyword evidence="2" id="KW-1185">Reference proteome</keyword>
<dbReference type="AlphaFoldDB" id="A0A067SCK6"/>
<name>A0A067SCK6_GALM3</name>
<dbReference type="Proteomes" id="UP000027222">
    <property type="component" value="Unassembled WGS sequence"/>
</dbReference>
<gene>
    <name evidence="1" type="ORF">GALMADRAFT_1291514</name>
</gene>
<proteinExistence type="predicted"/>
<reference evidence="2" key="1">
    <citation type="journal article" date="2014" name="Proc. Natl. Acad. Sci. U.S.A.">
        <title>Extensive sampling of basidiomycete genomes demonstrates inadequacy of the white-rot/brown-rot paradigm for wood decay fungi.</title>
        <authorList>
            <person name="Riley R."/>
            <person name="Salamov A.A."/>
            <person name="Brown D.W."/>
            <person name="Nagy L.G."/>
            <person name="Floudas D."/>
            <person name="Held B.W."/>
            <person name="Levasseur A."/>
            <person name="Lombard V."/>
            <person name="Morin E."/>
            <person name="Otillar R."/>
            <person name="Lindquist E.A."/>
            <person name="Sun H."/>
            <person name="LaButti K.M."/>
            <person name="Schmutz J."/>
            <person name="Jabbour D."/>
            <person name="Luo H."/>
            <person name="Baker S.E."/>
            <person name="Pisabarro A.G."/>
            <person name="Walton J.D."/>
            <person name="Blanchette R.A."/>
            <person name="Henrissat B."/>
            <person name="Martin F."/>
            <person name="Cullen D."/>
            <person name="Hibbett D.S."/>
            <person name="Grigoriev I.V."/>
        </authorList>
    </citation>
    <scope>NUCLEOTIDE SEQUENCE [LARGE SCALE GENOMIC DNA]</scope>
    <source>
        <strain evidence="2">CBS 339.88</strain>
    </source>
</reference>
<dbReference type="EMBL" id="KL142447">
    <property type="protein sequence ID" value="KDR65449.1"/>
    <property type="molecule type" value="Genomic_DNA"/>
</dbReference>
<evidence type="ECO:0000313" key="2">
    <source>
        <dbReference type="Proteomes" id="UP000027222"/>
    </source>
</evidence>
<accession>A0A067SCK6</accession>
<protein>
    <submittedName>
        <fullName evidence="1">Uncharacterized protein</fullName>
    </submittedName>
</protein>
<organism evidence="1 2">
    <name type="scientific">Galerina marginata (strain CBS 339.88)</name>
    <dbReference type="NCBI Taxonomy" id="685588"/>
    <lineage>
        <taxon>Eukaryota</taxon>
        <taxon>Fungi</taxon>
        <taxon>Dikarya</taxon>
        <taxon>Basidiomycota</taxon>
        <taxon>Agaricomycotina</taxon>
        <taxon>Agaricomycetes</taxon>
        <taxon>Agaricomycetidae</taxon>
        <taxon>Agaricales</taxon>
        <taxon>Agaricineae</taxon>
        <taxon>Strophariaceae</taxon>
        <taxon>Galerina</taxon>
    </lineage>
</organism>
<sequence length="64" mass="7298">MQYFLFLHLFQEEWLNSTGILWNGCGIHWNGCGFLWNAKANSSGILFCHSTEWNPVVESSSGMT</sequence>
<evidence type="ECO:0000313" key="1">
    <source>
        <dbReference type="EMBL" id="KDR65449.1"/>
    </source>
</evidence>